<organism evidence="3 4">
    <name type="scientific">Eumeta variegata</name>
    <name type="common">Bagworm moth</name>
    <name type="synonym">Eumeta japonica</name>
    <dbReference type="NCBI Taxonomy" id="151549"/>
    <lineage>
        <taxon>Eukaryota</taxon>
        <taxon>Metazoa</taxon>
        <taxon>Ecdysozoa</taxon>
        <taxon>Arthropoda</taxon>
        <taxon>Hexapoda</taxon>
        <taxon>Insecta</taxon>
        <taxon>Pterygota</taxon>
        <taxon>Neoptera</taxon>
        <taxon>Endopterygota</taxon>
        <taxon>Lepidoptera</taxon>
        <taxon>Glossata</taxon>
        <taxon>Ditrysia</taxon>
        <taxon>Tineoidea</taxon>
        <taxon>Psychidae</taxon>
        <taxon>Oiketicinae</taxon>
        <taxon>Eumeta</taxon>
    </lineage>
</organism>
<keyword evidence="2" id="KW-0472">Membrane</keyword>
<dbReference type="OrthoDB" id="408743at2759"/>
<comment type="caution">
    <text evidence="3">The sequence shown here is derived from an EMBL/GenBank/DDBJ whole genome shotgun (WGS) entry which is preliminary data.</text>
</comment>
<accession>A0A4C1Z2K9</accession>
<dbReference type="AlphaFoldDB" id="A0A4C1Z2K9"/>
<dbReference type="EMBL" id="BGZK01001512">
    <property type="protein sequence ID" value="GBP81462.1"/>
    <property type="molecule type" value="Genomic_DNA"/>
</dbReference>
<protein>
    <submittedName>
        <fullName evidence="3">Uncharacterized protein</fullName>
    </submittedName>
</protein>
<feature type="region of interest" description="Disordered" evidence="1">
    <location>
        <begin position="1"/>
        <end position="29"/>
    </location>
</feature>
<feature type="region of interest" description="Disordered" evidence="1">
    <location>
        <begin position="141"/>
        <end position="162"/>
    </location>
</feature>
<sequence>MKNEERRTSQYVRATTSERKKPKTPCNLPDHDALDSLKYGTGAETECGTGTKIKSLTGIEAEKVPRRELKAGTRLRLAAKSFDVKDEGSHCMLTQGLMMEPEGKHRNFKMEQRILAMFGLVEIVLRYTLTMNDFQGVMMQLEGSDNEGGSLEAPSSDPESQS</sequence>
<dbReference type="Proteomes" id="UP000299102">
    <property type="component" value="Unassembled WGS sequence"/>
</dbReference>
<evidence type="ECO:0000256" key="2">
    <source>
        <dbReference type="SAM" id="Phobius"/>
    </source>
</evidence>
<proteinExistence type="predicted"/>
<keyword evidence="2" id="KW-1133">Transmembrane helix</keyword>
<evidence type="ECO:0000313" key="4">
    <source>
        <dbReference type="Proteomes" id="UP000299102"/>
    </source>
</evidence>
<keyword evidence="4" id="KW-1185">Reference proteome</keyword>
<keyword evidence="2" id="KW-0812">Transmembrane</keyword>
<name>A0A4C1Z2K9_EUMVA</name>
<evidence type="ECO:0000313" key="3">
    <source>
        <dbReference type="EMBL" id="GBP81462.1"/>
    </source>
</evidence>
<gene>
    <name evidence="3" type="ORF">EVAR_59444_1</name>
</gene>
<evidence type="ECO:0000256" key="1">
    <source>
        <dbReference type="SAM" id="MobiDB-lite"/>
    </source>
</evidence>
<reference evidence="3 4" key="1">
    <citation type="journal article" date="2019" name="Commun. Biol.">
        <title>The bagworm genome reveals a unique fibroin gene that provides high tensile strength.</title>
        <authorList>
            <person name="Kono N."/>
            <person name="Nakamura H."/>
            <person name="Ohtoshi R."/>
            <person name="Tomita M."/>
            <person name="Numata K."/>
            <person name="Arakawa K."/>
        </authorList>
    </citation>
    <scope>NUCLEOTIDE SEQUENCE [LARGE SCALE GENOMIC DNA]</scope>
</reference>
<feature type="transmembrane region" description="Helical" evidence="2">
    <location>
        <begin position="114"/>
        <end position="129"/>
    </location>
</feature>